<sequence>ALTITADDKFKVYGEANPSLTFTYSGLVNGDTEVRTEPGISTSAIAGSNVGTYPIALTGGSDANYAITLVAGELEVTQAALTITADDKSKVYGEANPTLTFTYTGLVNGDTEVSDEPSISTTATASSNVGTYPVTLTGGSDANYAITLVAGELEVTQAALTITADDKSKVYGEENPSLTFTYTGLVNGDIEVSTEPGISTTATAGSNVGTYPIALTGGSDANYAISLVAGELEVTQAALTITADDKLKVYGEVNPALTFSYTGLVNGDTEVSTEPGISTTATESSNVGTYPVTLTGGSDANYDISLVTGELEITQAALTITADDQSKVYGEANPALTFTYTGLVNGDTEVSEEPAISTIATASSSVGTYPVTLTSGSDANYAINLVAGELEVTQASLTITADNNSKVYGEANPSLTFTYTGLVNGDTEVSDKPVISTTATESSNVGTYPVTLTGGSDVNYAITLVAGELEITQAALTITANDKSKVYGEANPTLTFSYSGLVNGDTEVSEEPGISTTATESSNVGSYSIALTGGSDANYAISLVAGELEITQAALTITADDKSKVYGEANPSLTFTYTGLVNGDTEVSTEPAISTTATAGSNVGTYPVTLTGGSDANYAITLVAGELEVTQAALTITADDKSKVYGDENPALTFTYTGLVNGDTEVSDEPGINTTASESSNVGTYPITLAGGSDVNYNISLVAGELEVTQAALTITADDKSKVYGEVNPSLTFTYIGLVNGDTEVSDKPGISTTATSSSNVGTYPVILTGGSDANYDISLVAGELEITPAALAITADDKSKVYGEANPSLTFTYTGLVNGDTEVSDEPGINTTGTAGSNVGTYPIALTGGSDANYDISLVAGELEVTQASLTITADDKSKVYGEVNPSLTFTYTGLVNGDTEVSEEPGISTTATVVSNVGTYPISLTGGSDVNYTISLEGGTLTISQATLSIQALDQTKVFGTGDPQLEYSAEGFQAGDDESVLSGTLERVPGEQVGDYPIGLGNLAVEANYQLEFQGAVFTIVSSRLAVINNLPEMETPWSVDPQLPKTLTVLTEDGQILEVAVDWNASGLDVYNSGLYTITGELQLADGIQYEEYEKAYLDIQVLKKPAPEDLTLSHQEFDPGTTEHFFEIGNLIITDPVDAIHQLELVAGALDNKYFEIHDRILYWSSAERVPGQTTFSILVRVTDRDGNVLEKQLDLTRNRIDLNSLTVYNTFSPEDDGTNDTWGVPDLRHFSGVRLQVFDRSGERVFYTENPDIRWDGTYRGKALPAGAYTWILEVTETGAKRMGILNLLRK</sequence>
<feature type="domain" description="MBG" evidence="2">
    <location>
        <begin position="318"/>
        <end position="390"/>
    </location>
</feature>
<gene>
    <name evidence="3" type="ORF">QWZ15_11200</name>
</gene>
<feature type="domain" description="MBG" evidence="2">
    <location>
        <begin position="555"/>
        <end position="627"/>
    </location>
</feature>
<feature type="domain" description="MBG" evidence="2">
    <location>
        <begin position="160"/>
        <end position="232"/>
    </location>
</feature>
<name>A0ABT8C7B0_9BACT</name>
<feature type="domain" description="MBG" evidence="2">
    <location>
        <begin position="2"/>
        <end position="74"/>
    </location>
</feature>
<reference evidence="4" key="1">
    <citation type="journal article" date="2019" name="Int. J. Syst. Evol. Microbiol.">
        <title>The Global Catalogue of Microorganisms (GCM) 10K type strain sequencing project: providing services to taxonomists for standard genome sequencing and annotation.</title>
        <authorList>
            <consortium name="The Broad Institute Genomics Platform"/>
            <consortium name="The Broad Institute Genome Sequencing Center for Infectious Disease"/>
            <person name="Wu L."/>
            <person name="Ma J."/>
        </authorList>
    </citation>
    <scope>NUCLEOTIDE SEQUENCE [LARGE SCALE GENOMIC DNA]</scope>
    <source>
        <strain evidence="4">CECT 7706</strain>
    </source>
</reference>
<dbReference type="Proteomes" id="UP001236663">
    <property type="component" value="Unassembled WGS sequence"/>
</dbReference>
<proteinExistence type="predicted"/>
<accession>A0ABT8C7B0</accession>
<dbReference type="Pfam" id="PF13585">
    <property type="entry name" value="CHU_C"/>
    <property type="match status" value="1"/>
</dbReference>
<dbReference type="Gene3D" id="3.30.160.710">
    <property type="match status" value="12"/>
</dbReference>
<organism evidence="3 4">
    <name type="scientific">Cyclobacterium jeungdonense</name>
    <dbReference type="NCBI Taxonomy" id="708087"/>
    <lineage>
        <taxon>Bacteria</taxon>
        <taxon>Pseudomonadati</taxon>
        <taxon>Bacteroidota</taxon>
        <taxon>Cytophagia</taxon>
        <taxon>Cytophagales</taxon>
        <taxon>Cyclobacteriaceae</taxon>
        <taxon>Cyclobacterium</taxon>
    </lineage>
</organism>
<dbReference type="NCBIfam" id="TIGR04131">
    <property type="entry name" value="Bac_Flav_CTERM"/>
    <property type="match status" value="1"/>
</dbReference>
<feature type="domain" description="MBG" evidence="2">
    <location>
        <begin position="950"/>
        <end position="1022"/>
    </location>
</feature>
<feature type="domain" description="MBG" evidence="2">
    <location>
        <begin position="476"/>
        <end position="548"/>
    </location>
</feature>
<feature type="domain" description="MBG" evidence="2">
    <location>
        <begin position="397"/>
        <end position="469"/>
    </location>
</feature>
<dbReference type="InterPro" id="IPR011081">
    <property type="entry name" value="Big_4"/>
</dbReference>
<feature type="domain" description="MBG" evidence="2">
    <location>
        <begin position="81"/>
        <end position="153"/>
    </location>
</feature>
<feature type="domain" description="MBG" evidence="2">
    <location>
        <begin position="792"/>
        <end position="864"/>
    </location>
</feature>
<dbReference type="InterPro" id="IPR041286">
    <property type="entry name" value="MBG_2"/>
</dbReference>
<protein>
    <submittedName>
        <fullName evidence="3">MBG domain-containing protein</fullName>
    </submittedName>
</protein>
<keyword evidence="4" id="KW-1185">Reference proteome</keyword>
<feature type="non-terminal residue" evidence="3">
    <location>
        <position position="1"/>
    </location>
</feature>
<dbReference type="EMBL" id="JAUFQS010000009">
    <property type="protein sequence ID" value="MDN3688400.1"/>
    <property type="molecule type" value="Genomic_DNA"/>
</dbReference>
<feature type="domain" description="Bacterial Ig-like" evidence="1">
    <location>
        <begin position="1042"/>
        <end position="1085"/>
    </location>
</feature>
<feature type="domain" description="MBG" evidence="2">
    <location>
        <begin position="239"/>
        <end position="311"/>
    </location>
</feature>
<evidence type="ECO:0000259" key="2">
    <source>
        <dbReference type="Pfam" id="PF18676"/>
    </source>
</evidence>
<evidence type="ECO:0000313" key="4">
    <source>
        <dbReference type="Proteomes" id="UP001236663"/>
    </source>
</evidence>
<evidence type="ECO:0000259" key="1">
    <source>
        <dbReference type="Pfam" id="PF07532"/>
    </source>
</evidence>
<feature type="domain" description="MBG" evidence="2">
    <location>
        <begin position="634"/>
        <end position="706"/>
    </location>
</feature>
<feature type="domain" description="MBG" evidence="2">
    <location>
        <begin position="871"/>
        <end position="944"/>
    </location>
</feature>
<dbReference type="Pfam" id="PF07532">
    <property type="entry name" value="Big_4"/>
    <property type="match status" value="1"/>
</dbReference>
<feature type="domain" description="MBG" evidence="2">
    <location>
        <begin position="713"/>
        <end position="785"/>
    </location>
</feature>
<dbReference type="InterPro" id="IPR026341">
    <property type="entry name" value="T9SS_type_B"/>
</dbReference>
<evidence type="ECO:0000313" key="3">
    <source>
        <dbReference type="EMBL" id="MDN3688400.1"/>
    </source>
</evidence>
<dbReference type="RefSeq" id="WP_290228583.1">
    <property type="nucleotide sequence ID" value="NZ_JAUFQS010000009.1"/>
</dbReference>
<comment type="caution">
    <text evidence="3">The sequence shown here is derived from an EMBL/GenBank/DDBJ whole genome shotgun (WGS) entry which is preliminary data.</text>
</comment>
<dbReference type="Pfam" id="PF18676">
    <property type="entry name" value="MBG_2"/>
    <property type="match status" value="13"/>
</dbReference>